<evidence type="ECO:0000259" key="2">
    <source>
        <dbReference type="Pfam" id="PF13387"/>
    </source>
</evidence>
<dbReference type="InterPro" id="IPR025178">
    <property type="entry name" value="Lnb_N"/>
</dbReference>
<dbReference type="Pfam" id="PF13387">
    <property type="entry name" value="Lnb_N"/>
    <property type="match status" value="1"/>
</dbReference>
<feature type="transmembrane region" description="Helical" evidence="1">
    <location>
        <begin position="28"/>
        <end position="44"/>
    </location>
</feature>
<comment type="caution">
    <text evidence="3">The sequence shown here is derived from an EMBL/GenBank/DDBJ whole genome shotgun (WGS) entry which is preliminary data.</text>
</comment>
<keyword evidence="1" id="KW-0472">Membrane</keyword>
<feature type="domain" description="Lnb N-terminal periplasmic" evidence="2">
    <location>
        <begin position="84"/>
        <end position="227"/>
    </location>
</feature>
<dbReference type="EMBL" id="BARS01052703">
    <property type="protein sequence ID" value="GAG44884.1"/>
    <property type="molecule type" value="Genomic_DNA"/>
</dbReference>
<keyword evidence="1" id="KW-0812">Transmembrane</keyword>
<name>X0XNY9_9ZZZZ</name>
<sequence length="230" mass="26735">AGLLAAGFALAALTLLVAIRPLWRGLVAYAVLFAVVLGWWHSLAPSNERDWQRDVVNPTTAVIDGDQLTIHNLRNFDYRSTDDYTPRWETRTYDLSRLIGMDIYFFYWGSPWMAHTIVSWDFEDAPPLAISIETRKEVGEQYSAVRGFFRQFELYYVVADERDVVRLRTNQRGDEGYLYRLDWSPDDARALLLAYLAEVNRIARSPSWYNAFDHNCTTTIRFHVRQIGIE</sequence>
<gene>
    <name evidence="3" type="ORF">S01H1_78319</name>
</gene>
<feature type="non-terminal residue" evidence="3">
    <location>
        <position position="1"/>
    </location>
</feature>
<evidence type="ECO:0000256" key="1">
    <source>
        <dbReference type="SAM" id="Phobius"/>
    </source>
</evidence>
<evidence type="ECO:0000313" key="3">
    <source>
        <dbReference type="EMBL" id="GAG44884.1"/>
    </source>
</evidence>
<accession>X0XNY9</accession>
<keyword evidence="1" id="KW-1133">Transmembrane helix</keyword>
<reference evidence="3" key="1">
    <citation type="journal article" date="2014" name="Front. Microbiol.">
        <title>High frequency of phylogenetically diverse reductive dehalogenase-homologous genes in deep subseafloor sedimentary metagenomes.</title>
        <authorList>
            <person name="Kawai M."/>
            <person name="Futagami T."/>
            <person name="Toyoda A."/>
            <person name="Takaki Y."/>
            <person name="Nishi S."/>
            <person name="Hori S."/>
            <person name="Arai W."/>
            <person name="Tsubouchi T."/>
            <person name="Morono Y."/>
            <person name="Uchiyama I."/>
            <person name="Ito T."/>
            <person name="Fujiyama A."/>
            <person name="Inagaki F."/>
            <person name="Takami H."/>
        </authorList>
    </citation>
    <scope>NUCLEOTIDE SEQUENCE</scope>
    <source>
        <strain evidence="3">Expedition CK06-06</strain>
    </source>
</reference>
<protein>
    <recommendedName>
        <fullName evidence="2">Lnb N-terminal periplasmic domain-containing protein</fullName>
    </recommendedName>
</protein>
<feature type="non-terminal residue" evidence="3">
    <location>
        <position position="230"/>
    </location>
</feature>
<proteinExistence type="predicted"/>
<organism evidence="3">
    <name type="scientific">marine sediment metagenome</name>
    <dbReference type="NCBI Taxonomy" id="412755"/>
    <lineage>
        <taxon>unclassified sequences</taxon>
        <taxon>metagenomes</taxon>
        <taxon>ecological metagenomes</taxon>
    </lineage>
</organism>
<dbReference type="AlphaFoldDB" id="X0XNY9"/>